<dbReference type="GeneID" id="81432100"/>
<evidence type="ECO:0000313" key="6">
    <source>
        <dbReference type="Proteomes" id="UP001149163"/>
    </source>
</evidence>
<evidence type="ECO:0000256" key="3">
    <source>
        <dbReference type="SAM" id="SignalP"/>
    </source>
</evidence>
<gene>
    <name evidence="5" type="ORF">N7482_010810</name>
</gene>
<dbReference type="InterPro" id="IPR036318">
    <property type="entry name" value="FAD-bd_PCMH-like_sf"/>
</dbReference>
<dbReference type="OrthoDB" id="9983560at2759"/>
<evidence type="ECO:0000313" key="5">
    <source>
        <dbReference type="EMBL" id="KAJ5150352.1"/>
    </source>
</evidence>
<dbReference type="Proteomes" id="UP001149163">
    <property type="component" value="Unassembled WGS sequence"/>
</dbReference>
<dbReference type="PROSITE" id="PS51387">
    <property type="entry name" value="FAD_PCMH"/>
    <property type="match status" value="1"/>
</dbReference>
<evidence type="ECO:0000256" key="2">
    <source>
        <dbReference type="ARBA" id="ARBA00023002"/>
    </source>
</evidence>
<organism evidence="5 6">
    <name type="scientific">Penicillium canariense</name>
    <dbReference type="NCBI Taxonomy" id="189055"/>
    <lineage>
        <taxon>Eukaryota</taxon>
        <taxon>Fungi</taxon>
        <taxon>Dikarya</taxon>
        <taxon>Ascomycota</taxon>
        <taxon>Pezizomycotina</taxon>
        <taxon>Eurotiomycetes</taxon>
        <taxon>Eurotiomycetidae</taxon>
        <taxon>Eurotiales</taxon>
        <taxon>Aspergillaceae</taxon>
        <taxon>Penicillium</taxon>
    </lineage>
</organism>
<dbReference type="RefSeq" id="XP_056538125.1">
    <property type="nucleotide sequence ID" value="XM_056692924.1"/>
</dbReference>
<comment type="similarity">
    <text evidence="1">Belongs to the oxygen-dependent FAD-linked oxidoreductase family.</text>
</comment>
<proteinExistence type="inferred from homology"/>
<dbReference type="GO" id="GO:0016491">
    <property type="term" value="F:oxidoreductase activity"/>
    <property type="evidence" value="ECO:0007669"/>
    <property type="project" value="UniProtKB-KW"/>
</dbReference>
<dbReference type="PANTHER" id="PTHR13878:SF91">
    <property type="entry name" value="FAD BINDING DOMAIN PROTEIN (AFU_ORTHOLOGUE AFUA_6G12070)-RELATED"/>
    <property type="match status" value="1"/>
</dbReference>
<dbReference type="InterPro" id="IPR050432">
    <property type="entry name" value="FAD-linked_Oxidoreductases_BP"/>
</dbReference>
<feature type="domain" description="FAD-binding PCMH-type" evidence="4">
    <location>
        <begin position="121"/>
        <end position="300"/>
    </location>
</feature>
<dbReference type="GO" id="GO:0071949">
    <property type="term" value="F:FAD binding"/>
    <property type="evidence" value="ECO:0007669"/>
    <property type="project" value="InterPro"/>
</dbReference>
<dbReference type="Pfam" id="PF08031">
    <property type="entry name" value="BBE"/>
    <property type="match status" value="1"/>
</dbReference>
<sequence>MVLRFLPLLIVGTTAAATPIQTAYSTCKNIPGDGEWPGPGVWHHLNNTVGGRLIGTIPVAHICHNAGIYPAFNEPACVALQEAFSDAGAQTLEPQPGEMLNPYFMDTSCSPFTSQSLPCELGNRAVYSINVTGPADVQAGLRFASDHNIRLVVKSTGLDYMGKSSGHGALSLWMYNLKSIDVIHHYASTHYLGAAVKLGSGVIAGDAYEALNGTGYRIVAPECGLTGIAGGYLQGGGHSQLVTKYGAPADQVLEWELVTPAGEYLTATPEQNTDLYWALAGGGGGTYGVVLSVTIKAHPDGPVAGGTLIFNNTNDAAFWEAVGIWFHTSPSFVQNTTNNVQFLVTNATLEVFSFVLPDQNTSAIHDLVAPFLADLKRLNLVYELKTTQSSTYADSLATAYGPFPYGNLCPTYPIISSRLIPRTTVLNSISNAHLMDTYRSITADGTWFIGCSIINVAEGSPIRGPHPPNAVHPAWRKAIAYCNPNNPWDWHDPEKSLALKRQLVDEFFPAVEAATPGSGVYLNEMDPLYTGDWKQTMYGDNYDRLLRIKHAHDPHRLMYAQFAVGADEFTLDDEARLCHA</sequence>
<dbReference type="AlphaFoldDB" id="A0A9W9HL68"/>
<dbReference type="InterPro" id="IPR016169">
    <property type="entry name" value="FAD-bd_PCMH_sub2"/>
</dbReference>
<name>A0A9W9HL68_9EURO</name>
<comment type="caution">
    <text evidence="5">The sequence shown here is derived from an EMBL/GenBank/DDBJ whole genome shotgun (WGS) entry which is preliminary data.</text>
</comment>
<evidence type="ECO:0000256" key="1">
    <source>
        <dbReference type="ARBA" id="ARBA00005466"/>
    </source>
</evidence>
<keyword evidence="6" id="KW-1185">Reference proteome</keyword>
<dbReference type="EMBL" id="JAPQKN010000009">
    <property type="protein sequence ID" value="KAJ5150352.1"/>
    <property type="molecule type" value="Genomic_DNA"/>
</dbReference>
<protein>
    <submittedName>
        <fullName evidence="5">FAD-binding type 2</fullName>
    </submittedName>
</protein>
<dbReference type="InterPro" id="IPR012951">
    <property type="entry name" value="BBE"/>
</dbReference>
<dbReference type="Gene3D" id="3.40.462.20">
    <property type="match status" value="1"/>
</dbReference>
<dbReference type="InterPro" id="IPR016166">
    <property type="entry name" value="FAD-bd_PCMH"/>
</dbReference>
<dbReference type="Pfam" id="PF01565">
    <property type="entry name" value="FAD_binding_4"/>
    <property type="match status" value="1"/>
</dbReference>
<dbReference type="PANTHER" id="PTHR13878">
    <property type="entry name" value="GULONOLACTONE OXIDASE"/>
    <property type="match status" value="1"/>
</dbReference>
<feature type="chain" id="PRO_5040908513" evidence="3">
    <location>
        <begin position="17"/>
        <end position="580"/>
    </location>
</feature>
<dbReference type="Gene3D" id="3.30.465.10">
    <property type="match status" value="1"/>
</dbReference>
<accession>A0A9W9HL68</accession>
<dbReference type="InterPro" id="IPR006094">
    <property type="entry name" value="Oxid_FAD_bind_N"/>
</dbReference>
<evidence type="ECO:0000259" key="4">
    <source>
        <dbReference type="PROSITE" id="PS51387"/>
    </source>
</evidence>
<reference evidence="5" key="2">
    <citation type="journal article" date="2023" name="IMA Fungus">
        <title>Comparative genomic study of the Penicillium genus elucidates a diverse pangenome and 15 lateral gene transfer events.</title>
        <authorList>
            <person name="Petersen C."/>
            <person name="Sorensen T."/>
            <person name="Nielsen M.R."/>
            <person name="Sondergaard T.E."/>
            <person name="Sorensen J.L."/>
            <person name="Fitzpatrick D.A."/>
            <person name="Frisvad J.C."/>
            <person name="Nielsen K.L."/>
        </authorList>
    </citation>
    <scope>NUCLEOTIDE SEQUENCE</scope>
    <source>
        <strain evidence="5">IBT 26290</strain>
    </source>
</reference>
<dbReference type="SUPFAM" id="SSF56176">
    <property type="entry name" value="FAD-binding/transporter-associated domain-like"/>
    <property type="match status" value="1"/>
</dbReference>
<keyword evidence="2" id="KW-0560">Oxidoreductase</keyword>
<feature type="signal peptide" evidence="3">
    <location>
        <begin position="1"/>
        <end position="16"/>
    </location>
</feature>
<reference evidence="5" key="1">
    <citation type="submission" date="2022-11" db="EMBL/GenBank/DDBJ databases">
        <authorList>
            <person name="Petersen C."/>
        </authorList>
    </citation>
    <scope>NUCLEOTIDE SEQUENCE</scope>
    <source>
        <strain evidence="5">IBT 26290</strain>
    </source>
</reference>
<keyword evidence="3" id="KW-0732">Signal</keyword>